<evidence type="ECO:0000256" key="2">
    <source>
        <dbReference type="ARBA" id="ARBA00022857"/>
    </source>
</evidence>
<keyword evidence="2" id="KW-0521">NADP</keyword>
<evidence type="ECO:0000313" key="5">
    <source>
        <dbReference type="Proteomes" id="UP001527925"/>
    </source>
</evidence>
<dbReference type="PANTHER" id="PTHR24320:SF282">
    <property type="entry name" value="WW DOMAIN-CONTAINING OXIDOREDUCTASE"/>
    <property type="match status" value="1"/>
</dbReference>
<evidence type="ECO:0000313" key="4">
    <source>
        <dbReference type="EMBL" id="KAL2918559.1"/>
    </source>
</evidence>
<sequence>MTIGSIITQTFFQPKWGVDRIPSLEGKVAIVTGASGGLGKVTALELARKDAHVFRVGRSEAKTQAVLDNIKRETGSSKVEMLLADFLDLPTVEAAADKFLARGLPLDILVNNAGIMDAPFELSKQGIESQFAVNHFAMVVFTMRLLPAIKESKSARIVNLSSNKHEAVGCKGVNFANLNSETKYDKIMRYCETSLASIYFTTQLQKRLDEIGADRVYVNAVHPGLIKATLFCPHKKTAPPAIAEALYGNLVLDAERSSLTQLYVAADPEIEAKQYRGRYFVPFAALGRPKSIAKDDTFAAKTWEWTQEILQKHFRPDWSWAAAGL</sequence>
<evidence type="ECO:0000256" key="1">
    <source>
        <dbReference type="ARBA" id="ARBA00006484"/>
    </source>
</evidence>
<dbReference type="PRINTS" id="PR00081">
    <property type="entry name" value="GDHRDH"/>
</dbReference>
<keyword evidence="3" id="KW-0560">Oxidoreductase</keyword>
<dbReference type="PANTHER" id="PTHR24320">
    <property type="entry name" value="RETINOL DEHYDROGENASE"/>
    <property type="match status" value="1"/>
</dbReference>
<gene>
    <name evidence="4" type="ORF">HK105_201960</name>
</gene>
<dbReference type="InterPro" id="IPR036291">
    <property type="entry name" value="NAD(P)-bd_dom_sf"/>
</dbReference>
<dbReference type="InterPro" id="IPR002347">
    <property type="entry name" value="SDR_fam"/>
</dbReference>
<proteinExistence type="inferred from homology"/>
<comment type="caution">
    <text evidence="4">The sequence shown here is derived from an EMBL/GenBank/DDBJ whole genome shotgun (WGS) entry which is preliminary data.</text>
</comment>
<dbReference type="EMBL" id="JADGIZ020000006">
    <property type="protein sequence ID" value="KAL2918559.1"/>
    <property type="molecule type" value="Genomic_DNA"/>
</dbReference>
<dbReference type="SUPFAM" id="SSF51735">
    <property type="entry name" value="NAD(P)-binding Rossmann-fold domains"/>
    <property type="match status" value="1"/>
</dbReference>
<organism evidence="4 5">
    <name type="scientific">Polyrhizophydium stewartii</name>
    <dbReference type="NCBI Taxonomy" id="2732419"/>
    <lineage>
        <taxon>Eukaryota</taxon>
        <taxon>Fungi</taxon>
        <taxon>Fungi incertae sedis</taxon>
        <taxon>Chytridiomycota</taxon>
        <taxon>Chytridiomycota incertae sedis</taxon>
        <taxon>Chytridiomycetes</taxon>
        <taxon>Rhizophydiales</taxon>
        <taxon>Rhizophydiales incertae sedis</taxon>
        <taxon>Polyrhizophydium</taxon>
    </lineage>
</organism>
<accession>A0ABR4NGG2</accession>
<protein>
    <submittedName>
        <fullName evidence="4">Uncharacterized protein</fullName>
    </submittedName>
</protein>
<dbReference type="Gene3D" id="3.40.50.720">
    <property type="entry name" value="NAD(P)-binding Rossmann-like Domain"/>
    <property type="match status" value="1"/>
</dbReference>
<keyword evidence="5" id="KW-1185">Reference proteome</keyword>
<reference evidence="4 5" key="1">
    <citation type="submission" date="2023-09" db="EMBL/GenBank/DDBJ databases">
        <title>Pangenome analysis of Batrachochytrium dendrobatidis and related Chytrids.</title>
        <authorList>
            <person name="Yacoub M.N."/>
            <person name="Stajich J.E."/>
            <person name="James T.Y."/>
        </authorList>
    </citation>
    <scope>NUCLEOTIDE SEQUENCE [LARGE SCALE GENOMIC DNA]</scope>
    <source>
        <strain evidence="4 5">JEL0888</strain>
    </source>
</reference>
<dbReference type="Proteomes" id="UP001527925">
    <property type="component" value="Unassembled WGS sequence"/>
</dbReference>
<name>A0ABR4NGG2_9FUNG</name>
<dbReference type="Pfam" id="PF00106">
    <property type="entry name" value="adh_short"/>
    <property type="match status" value="1"/>
</dbReference>
<comment type="similarity">
    <text evidence="1">Belongs to the short-chain dehydrogenases/reductases (SDR) family.</text>
</comment>
<evidence type="ECO:0000256" key="3">
    <source>
        <dbReference type="ARBA" id="ARBA00023002"/>
    </source>
</evidence>